<dbReference type="InterPro" id="IPR003661">
    <property type="entry name" value="HisK_dim/P_dom"/>
</dbReference>
<dbReference type="SMART" id="SM00388">
    <property type="entry name" value="HisKA"/>
    <property type="match status" value="1"/>
</dbReference>
<dbReference type="CDD" id="cd00082">
    <property type="entry name" value="HisKA"/>
    <property type="match status" value="1"/>
</dbReference>
<feature type="coiled-coil region" evidence="14">
    <location>
        <begin position="229"/>
        <end position="263"/>
    </location>
</feature>
<proteinExistence type="predicted"/>
<sequence length="480" mass="54452">MKFWQKIYLFSILVFVIIFNIASILVIERSHNKMLGQAINVALSQNISIHSSVDAIVPILRIYDSIDYEKMVLTRIANEFVEKNSDQGVYMDITDDSQRTVFNNSDFPMPVARNELDNLDEDSIHSILLEIDARTILFTSNITDINHKKYVFTYMEDVTAVYQDRIDQISFFAKVDLAACLLFMVIMFFVSRGLTRSIDRLNRTAKVIAQGDFSERVTLKSRDEIGILGSNFNEMAEVVEDKINELERNNEEKQRFINNFTHELKTPLTSIIGYANFLRTTKYNEELFVDGLNVIYSEGKRLESLSLKLMDLILLQKEQFQMELQDLGQIITDIKPALEVMAKEKNVAIVLDCEIGELPLERDLIKVLIFNLVDNALKASSPDQTITLRAYWRGGNYIVAVIDQGIGIGEEDRDKIFEPFFMADKSRTRSSNGVGLGLAICQNVAGIHGAVIRVNSVVQQGTTVEVVFASNPVAESELRP</sequence>
<evidence type="ECO:0000256" key="5">
    <source>
        <dbReference type="ARBA" id="ARBA00022553"/>
    </source>
</evidence>
<gene>
    <name evidence="18" type="ORF">BC351_35630</name>
</gene>
<evidence type="ECO:0000313" key="18">
    <source>
        <dbReference type="EMBL" id="OPH51183.1"/>
    </source>
</evidence>
<evidence type="ECO:0000256" key="2">
    <source>
        <dbReference type="ARBA" id="ARBA00004651"/>
    </source>
</evidence>
<organism evidence="18 19">
    <name type="scientific">Paenibacillus ferrarius</name>
    <dbReference type="NCBI Taxonomy" id="1469647"/>
    <lineage>
        <taxon>Bacteria</taxon>
        <taxon>Bacillati</taxon>
        <taxon>Bacillota</taxon>
        <taxon>Bacilli</taxon>
        <taxon>Bacillales</taxon>
        <taxon>Paenibacillaceae</taxon>
        <taxon>Paenibacillus</taxon>
    </lineage>
</organism>
<evidence type="ECO:0000256" key="8">
    <source>
        <dbReference type="ARBA" id="ARBA00022741"/>
    </source>
</evidence>
<evidence type="ECO:0000256" key="3">
    <source>
        <dbReference type="ARBA" id="ARBA00012438"/>
    </source>
</evidence>
<feature type="domain" description="HAMP" evidence="17">
    <location>
        <begin position="192"/>
        <end position="244"/>
    </location>
</feature>
<keyword evidence="5" id="KW-0597">Phosphoprotein</keyword>
<keyword evidence="13 15" id="KW-0472">Membrane</keyword>
<dbReference type="InterPro" id="IPR004358">
    <property type="entry name" value="Sig_transdc_His_kin-like_C"/>
</dbReference>
<keyword evidence="7 15" id="KW-0812">Transmembrane</keyword>
<dbReference type="EC" id="2.7.13.3" evidence="3"/>
<dbReference type="GO" id="GO:0005886">
    <property type="term" value="C:plasma membrane"/>
    <property type="evidence" value="ECO:0007669"/>
    <property type="project" value="UniProtKB-SubCell"/>
</dbReference>
<evidence type="ECO:0000256" key="10">
    <source>
        <dbReference type="ARBA" id="ARBA00022840"/>
    </source>
</evidence>
<dbReference type="CDD" id="cd06225">
    <property type="entry name" value="HAMP"/>
    <property type="match status" value="1"/>
</dbReference>
<evidence type="ECO:0000256" key="15">
    <source>
        <dbReference type="SAM" id="Phobius"/>
    </source>
</evidence>
<evidence type="ECO:0000313" key="19">
    <source>
        <dbReference type="Proteomes" id="UP000190626"/>
    </source>
</evidence>
<dbReference type="Gene3D" id="1.10.287.130">
    <property type="match status" value="1"/>
</dbReference>
<keyword evidence="6" id="KW-0808">Transferase</keyword>
<dbReference type="InterPro" id="IPR005467">
    <property type="entry name" value="His_kinase_dom"/>
</dbReference>
<keyword evidence="12" id="KW-0902">Two-component regulatory system</keyword>
<keyword evidence="9 18" id="KW-0418">Kinase</keyword>
<reference evidence="19" key="1">
    <citation type="submission" date="2016-07" db="EMBL/GenBank/DDBJ databases">
        <authorList>
            <person name="Florea S."/>
            <person name="Webb J.S."/>
            <person name="Jaromczyk J."/>
            <person name="Schardl C.L."/>
        </authorList>
    </citation>
    <scope>NUCLEOTIDE SEQUENCE [LARGE SCALE GENOMIC DNA]</scope>
    <source>
        <strain evidence="19">CY1</strain>
    </source>
</reference>
<evidence type="ECO:0000256" key="6">
    <source>
        <dbReference type="ARBA" id="ARBA00022679"/>
    </source>
</evidence>
<dbReference type="PANTHER" id="PTHR45528">
    <property type="entry name" value="SENSOR HISTIDINE KINASE CPXA"/>
    <property type="match status" value="1"/>
</dbReference>
<keyword evidence="8" id="KW-0547">Nucleotide-binding</keyword>
<dbReference type="PANTHER" id="PTHR45528:SF1">
    <property type="entry name" value="SENSOR HISTIDINE KINASE CPXA"/>
    <property type="match status" value="1"/>
</dbReference>
<name>A0A1V4HDD9_9BACL</name>
<dbReference type="Gene3D" id="3.30.565.10">
    <property type="entry name" value="Histidine kinase-like ATPase, C-terminal domain"/>
    <property type="match status" value="1"/>
</dbReference>
<keyword evidence="10" id="KW-0067">ATP-binding</keyword>
<evidence type="ECO:0000259" key="16">
    <source>
        <dbReference type="PROSITE" id="PS50109"/>
    </source>
</evidence>
<comment type="caution">
    <text evidence="18">The sequence shown here is derived from an EMBL/GenBank/DDBJ whole genome shotgun (WGS) entry which is preliminary data.</text>
</comment>
<evidence type="ECO:0000256" key="12">
    <source>
        <dbReference type="ARBA" id="ARBA00023012"/>
    </source>
</evidence>
<dbReference type="STRING" id="1469647.BC351_35630"/>
<dbReference type="PROSITE" id="PS50109">
    <property type="entry name" value="HIS_KIN"/>
    <property type="match status" value="1"/>
</dbReference>
<dbReference type="InterPro" id="IPR003660">
    <property type="entry name" value="HAMP_dom"/>
</dbReference>
<dbReference type="PROSITE" id="PS50885">
    <property type="entry name" value="HAMP"/>
    <property type="match status" value="1"/>
</dbReference>
<evidence type="ECO:0000256" key="4">
    <source>
        <dbReference type="ARBA" id="ARBA00022475"/>
    </source>
</evidence>
<dbReference type="AlphaFoldDB" id="A0A1V4HDD9"/>
<dbReference type="Pfam" id="PF02518">
    <property type="entry name" value="HATPase_c"/>
    <property type="match status" value="1"/>
</dbReference>
<dbReference type="GO" id="GO:0005524">
    <property type="term" value="F:ATP binding"/>
    <property type="evidence" value="ECO:0007669"/>
    <property type="project" value="UniProtKB-KW"/>
</dbReference>
<dbReference type="SUPFAM" id="SSF47384">
    <property type="entry name" value="Homodimeric domain of signal transducing histidine kinase"/>
    <property type="match status" value="1"/>
</dbReference>
<keyword evidence="4" id="KW-1003">Cell membrane</keyword>
<dbReference type="OrthoDB" id="9786919at2"/>
<dbReference type="GO" id="GO:0000155">
    <property type="term" value="F:phosphorelay sensor kinase activity"/>
    <property type="evidence" value="ECO:0007669"/>
    <property type="project" value="InterPro"/>
</dbReference>
<feature type="domain" description="Histidine kinase" evidence="16">
    <location>
        <begin position="259"/>
        <end position="472"/>
    </location>
</feature>
<accession>A0A1V4HDD9</accession>
<evidence type="ECO:0000259" key="17">
    <source>
        <dbReference type="PROSITE" id="PS50885"/>
    </source>
</evidence>
<keyword evidence="11 15" id="KW-1133">Transmembrane helix</keyword>
<protein>
    <recommendedName>
        <fullName evidence="3">histidine kinase</fullName>
        <ecNumber evidence="3">2.7.13.3</ecNumber>
    </recommendedName>
</protein>
<dbReference type="Pfam" id="PF00512">
    <property type="entry name" value="HisKA"/>
    <property type="match status" value="1"/>
</dbReference>
<comment type="subcellular location">
    <subcellularLocation>
        <location evidence="2">Cell membrane</location>
        <topology evidence="2">Multi-pass membrane protein</topology>
    </subcellularLocation>
</comment>
<dbReference type="PRINTS" id="PR00344">
    <property type="entry name" value="BCTRLSENSOR"/>
</dbReference>
<evidence type="ECO:0000256" key="9">
    <source>
        <dbReference type="ARBA" id="ARBA00022777"/>
    </source>
</evidence>
<evidence type="ECO:0000256" key="7">
    <source>
        <dbReference type="ARBA" id="ARBA00022692"/>
    </source>
</evidence>
<keyword evidence="19" id="KW-1185">Reference proteome</keyword>
<dbReference type="InterPro" id="IPR036097">
    <property type="entry name" value="HisK_dim/P_sf"/>
</dbReference>
<dbReference type="RefSeq" id="WP_079417295.1">
    <property type="nucleotide sequence ID" value="NZ_MBTG01000032.1"/>
</dbReference>
<evidence type="ECO:0000256" key="13">
    <source>
        <dbReference type="ARBA" id="ARBA00023136"/>
    </source>
</evidence>
<dbReference type="Gene3D" id="6.10.340.10">
    <property type="match status" value="1"/>
</dbReference>
<evidence type="ECO:0000256" key="14">
    <source>
        <dbReference type="SAM" id="Coils"/>
    </source>
</evidence>
<dbReference type="SMART" id="SM00304">
    <property type="entry name" value="HAMP"/>
    <property type="match status" value="1"/>
</dbReference>
<dbReference type="InterPro" id="IPR036890">
    <property type="entry name" value="HATPase_C_sf"/>
</dbReference>
<dbReference type="EMBL" id="MBTG01000032">
    <property type="protein sequence ID" value="OPH51183.1"/>
    <property type="molecule type" value="Genomic_DNA"/>
</dbReference>
<dbReference type="Pfam" id="PF00672">
    <property type="entry name" value="HAMP"/>
    <property type="match status" value="1"/>
</dbReference>
<dbReference type="Proteomes" id="UP000190626">
    <property type="component" value="Unassembled WGS sequence"/>
</dbReference>
<dbReference type="SMART" id="SM00387">
    <property type="entry name" value="HATPase_c"/>
    <property type="match status" value="1"/>
</dbReference>
<dbReference type="SUPFAM" id="SSF55874">
    <property type="entry name" value="ATPase domain of HSP90 chaperone/DNA topoisomerase II/histidine kinase"/>
    <property type="match status" value="1"/>
</dbReference>
<evidence type="ECO:0000256" key="1">
    <source>
        <dbReference type="ARBA" id="ARBA00000085"/>
    </source>
</evidence>
<evidence type="ECO:0000256" key="11">
    <source>
        <dbReference type="ARBA" id="ARBA00022989"/>
    </source>
</evidence>
<keyword evidence="14" id="KW-0175">Coiled coil</keyword>
<feature type="transmembrane region" description="Helical" evidence="15">
    <location>
        <begin position="6"/>
        <end position="27"/>
    </location>
</feature>
<dbReference type="InterPro" id="IPR050398">
    <property type="entry name" value="HssS/ArlS-like"/>
</dbReference>
<dbReference type="InterPro" id="IPR003594">
    <property type="entry name" value="HATPase_dom"/>
</dbReference>
<dbReference type="SUPFAM" id="SSF158472">
    <property type="entry name" value="HAMP domain-like"/>
    <property type="match status" value="1"/>
</dbReference>
<comment type="catalytic activity">
    <reaction evidence="1">
        <text>ATP + protein L-histidine = ADP + protein N-phospho-L-histidine.</text>
        <dbReference type="EC" id="2.7.13.3"/>
    </reaction>
</comment>